<sequence length="236" mass="26496">MSTNVAQLTKREVMSFIDISQGWYEGMPSYDAPWYPQFSINPVMTPESDPAGVGRTFTELRIFPHNGTHIETGFHFFADREKIDEVPLETFVGPAMVADLSHKRDLEPITGEDLDNIIGEAWRPGLRLLIRTDHPLLHLGKSDYWDTPPYLTPSAADWMVDNHVSLVGLDCLTEQPGDRTSPVHRRLLEAGIPILENIQNLHLVSRADVHLVALPIKVSGVEAAPTRALVFENWGR</sequence>
<dbReference type="EC" id="3.5.-.-" evidence="1"/>
<dbReference type="Proteomes" id="UP001614391">
    <property type="component" value="Unassembled WGS sequence"/>
</dbReference>
<keyword evidence="2" id="KW-1185">Reference proteome</keyword>
<reference evidence="1 2" key="1">
    <citation type="submission" date="2024-10" db="EMBL/GenBank/DDBJ databases">
        <title>The Natural Products Discovery Center: Release of the First 8490 Sequenced Strains for Exploring Actinobacteria Biosynthetic Diversity.</title>
        <authorList>
            <person name="Kalkreuter E."/>
            <person name="Kautsar S.A."/>
            <person name="Yang D."/>
            <person name="Bader C.D."/>
            <person name="Teijaro C.N."/>
            <person name="Fluegel L."/>
            <person name="Davis C.M."/>
            <person name="Simpson J.R."/>
            <person name="Lauterbach L."/>
            <person name="Steele A.D."/>
            <person name="Gui C."/>
            <person name="Meng S."/>
            <person name="Li G."/>
            <person name="Viehrig K."/>
            <person name="Ye F."/>
            <person name="Su P."/>
            <person name="Kiefer A.F."/>
            <person name="Nichols A."/>
            <person name="Cepeda A.J."/>
            <person name="Yan W."/>
            <person name="Fan B."/>
            <person name="Jiang Y."/>
            <person name="Adhikari A."/>
            <person name="Zheng C.-J."/>
            <person name="Schuster L."/>
            <person name="Cowan T.M."/>
            <person name="Smanski M.J."/>
            <person name="Chevrette M.G."/>
            <person name="De Carvalho L.P.S."/>
            <person name="Shen B."/>
        </authorList>
    </citation>
    <scope>NUCLEOTIDE SEQUENCE [LARGE SCALE GENOMIC DNA]</scope>
    <source>
        <strain evidence="1 2">NPDC053346</strain>
    </source>
</reference>
<accession>A0ABW8D1B4</accession>
<name>A0ABW8D1B4_STRBI</name>
<dbReference type="EMBL" id="JBITYT010000020">
    <property type="protein sequence ID" value="MFI9123639.1"/>
    <property type="molecule type" value="Genomic_DNA"/>
</dbReference>
<gene>
    <name evidence="1" type="ORF">ACIGW0_30320</name>
</gene>
<dbReference type="InterPro" id="IPR007325">
    <property type="entry name" value="KFase/CYL"/>
</dbReference>
<dbReference type="PANTHER" id="PTHR31118">
    <property type="entry name" value="CYCLASE-LIKE PROTEIN 2"/>
    <property type="match status" value="1"/>
</dbReference>
<dbReference type="PANTHER" id="PTHR31118:SF12">
    <property type="entry name" value="CYCLASE-LIKE PROTEIN 2"/>
    <property type="match status" value="1"/>
</dbReference>
<dbReference type="Pfam" id="PF04199">
    <property type="entry name" value="Cyclase"/>
    <property type="match status" value="1"/>
</dbReference>
<dbReference type="RefSeq" id="WP_399621164.1">
    <property type="nucleotide sequence ID" value="NZ_JBITYT010000020.1"/>
</dbReference>
<proteinExistence type="predicted"/>
<protein>
    <submittedName>
        <fullName evidence="1">Cyclase family protein</fullName>
        <ecNumber evidence="1">3.5.-.-</ecNumber>
    </submittedName>
</protein>
<evidence type="ECO:0000313" key="1">
    <source>
        <dbReference type="EMBL" id="MFI9123639.1"/>
    </source>
</evidence>
<dbReference type="SUPFAM" id="SSF102198">
    <property type="entry name" value="Putative cyclase"/>
    <property type="match status" value="1"/>
</dbReference>
<evidence type="ECO:0000313" key="2">
    <source>
        <dbReference type="Proteomes" id="UP001614391"/>
    </source>
</evidence>
<comment type="caution">
    <text evidence="1">The sequence shown here is derived from an EMBL/GenBank/DDBJ whole genome shotgun (WGS) entry which is preliminary data.</text>
</comment>
<dbReference type="GO" id="GO:0016787">
    <property type="term" value="F:hydrolase activity"/>
    <property type="evidence" value="ECO:0007669"/>
    <property type="project" value="UniProtKB-KW"/>
</dbReference>
<dbReference type="InterPro" id="IPR037175">
    <property type="entry name" value="KFase_sf"/>
</dbReference>
<keyword evidence="1" id="KW-0378">Hydrolase</keyword>
<dbReference type="Gene3D" id="3.50.30.50">
    <property type="entry name" value="Putative cyclase"/>
    <property type="match status" value="1"/>
</dbReference>
<organism evidence="1 2">
    <name type="scientific">Streptomyces bikiniensis</name>
    <dbReference type="NCBI Taxonomy" id="1896"/>
    <lineage>
        <taxon>Bacteria</taxon>
        <taxon>Bacillati</taxon>
        <taxon>Actinomycetota</taxon>
        <taxon>Actinomycetes</taxon>
        <taxon>Kitasatosporales</taxon>
        <taxon>Streptomycetaceae</taxon>
        <taxon>Streptomyces</taxon>
    </lineage>
</organism>